<dbReference type="Proteomes" id="UP000000310">
    <property type="component" value="Chromosome"/>
</dbReference>
<keyword evidence="2" id="KW-1185">Reference proteome</keyword>
<name>F0SF14_PSESL</name>
<dbReference type="KEGG" id="psn:Pedsa_3552"/>
<protein>
    <submittedName>
        <fullName evidence="1">Uncharacterized protein</fullName>
    </submittedName>
</protein>
<dbReference type="PROSITE" id="PS51257">
    <property type="entry name" value="PROKAR_LIPOPROTEIN"/>
    <property type="match status" value="1"/>
</dbReference>
<evidence type="ECO:0000313" key="2">
    <source>
        <dbReference type="Proteomes" id="UP000000310"/>
    </source>
</evidence>
<accession>F0SF14</accession>
<dbReference type="InterPro" id="IPR032719">
    <property type="entry name" value="WbsX"/>
</dbReference>
<sequence>MKKILYILCLAGFIVSCKKDPQLIDKEKYVYDIPPVRLSTNAIVGTYYFNYSSSDWNKVHSDTSLVVPAGGKSYNAVTDATVFPKQLAWADEAGVDYMIFKWNASATDNSLLNAFATRRTTQNVKMVIGYNTAHLSATNASPLTGAKLQTMITEFKSLITQHISKEYYYNIAGRPVILITPLNLSSSALTSIDYKVVMEALRAELKTIGVNPFFIGELATGWTAPANFSADALASMDAIVVSNWNTADFDRWWAFYSFVDLNWQNWKASLDKLNVEFVPCIFPGYNEPSAATQRIIDRTEKNYVDYANVAKRNMGVNQMVIINSWNDFSKGTALEPSKKYNKQFLELTKREFKVN</sequence>
<dbReference type="AlphaFoldDB" id="F0SF14"/>
<dbReference type="EMBL" id="CP002545">
    <property type="protein sequence ID" value="ADY54082.1"/>
    <property type="molecule type" value="Genomic_DNA"/>
</dbReference>
<dbReference type="STRING" id="762903.Pedsa_3552"/>
<gene>
    <name evidence="1" type="ordered locus">Pedsa_3552</name>
</gene>
<dbReference type="Pfam" id="PF14307">
    <property type="entry name" value="Glyco_tran_WbsX"/>
    <property type="match status" value="1"/>
</dbReference>
<reference evidence="1 2" key="1">
    <citation type="journal article" date="2011" name="Stand. Genomic Sci.">
        <title>Complete genome sequence of the gliding, heparinolytic Pedobacter saltans type strain (113).</title>
        <authorList>
            <person name="Liolios K."/>
            <person name="Sikorski J."/>
            <person name="Lu M."/>
            <person name="Nolan M."/>
            <person name="Lapidus A."/>
            <person name="Lucas S."/>
            <person name="Hammon N."/>
            <person name="Deshpande S."/>
            <person name="Cheng J.F."/>
            <person name="Tapia R."/>
            <person name="Han C."/>
            <person name="Goodwin L."/>
            <person name="Pitluck S."/>
            <person name="Huntemann M."/>
            <person name="Ivanova N."/>
            <person name="Pagani I."/>
            <person name="Mavromatis K."/>
            <person name="Ovchinikova G."/>
            <person name="Pati A."/>
            <person name="Chen A."/>
            <person name="Palaniappan K."/>
            <person name="Land M."/>
            <person name="Hauser L."/>
            <person name="Brambilla E.M."/>
            <person name="Kotsyurbenko O."/>
            <person name="Rohde M."/>
            <person name="Tindall B.J."/>
            <person name="Abt B."/>
            <person name="Goker M."/>
            <person name="Detter J.C."/>
            <person name="Woyke T."/>
            <person name="Bristow J."/>
            <person name="Eisen J.A."/>
            <person name="Markowitz V."/>
            <person name="Hugenholtz P."/>
            <person name="Klenk H.P."/>
            <person name="Kyrpides N.C."/>
        </authorList>
    </citation>
    <scope>NUCLEOTIDE SEQUENCE [LARGE SCALE GENOMIC DNA]</scope>
    <source>
        <strain evidence="2">ATCC 51119 / DSM 12145 / JCM 21818 / LMG 10337 / NBRC 100064 / NCIMB 13643</strain>
    </source>
</reference>
<dbReference type="CDD" id="cd11578">
    <property type="entry name" value="GH99_GH71_like_1"/>
    <property type="match status" value="1"/>
</dbReference>
<organism evidence="1 2">
    <name type="scientific">Pseudopedobacter saltans (strain ATCC 51119 / DSM 12145 / JCM 21818 / CCUG 39354 / LMG 10337 / NBRC 100064 / NCIMB 13643)</name>
    <name type="common">Pedobacter saltans</name>
    <dbReference type="NCBI Taxonomy" id="762903"/>
    <lineage>
        <taxon>Bacteria</taxon>
        <taxon>Pseudomonadati</taxon>
        <taxon>Bacteroidota</taxon>
        <taxon>Sphingobacteriia</taxon>
        <taxon>Sphingobacteriales</taxon>
        <taxon>Sphingobacteriaceae</taxon>
        <taxon>Pseudopedobacter</taxon>
    </lineage>
</organism>
<dbReference type="RefSeq" id="WP_013634565.1">
    <property type="nucleotide sequence ID" value="NC_015177.1"/>
</dbReference>
<evidence type="ECO:0000313" key="1">
    <source>
        <dbReference type="EMBL" id="ADY54082.1"/>
    </source>
</evidence>
<dbReference type="Gene3D" id="3.20.20.80">
    <property type="entry name" value="Glycosidases"/>
    <property type="match status" value="1"/>
</dbReference>
<proteinExistence type="predicted"/>
<reference evidence="2" key="2">
    <citation type="submission" date="2011-02" db="EMBL/GenBank/DDBJ databases">
        <title>The complete genome of Pedobacter saltans DSM 12145.</title>
        <authorList>
            <consortium name="US DOE Joint Genome Institute (JGI-PGF)"/>
            <person name="Lucas S."/>
            <person name="Copeland A."/>
            <person name="Lapidus A."/>
            <person name="Bruce D."/>
            <person name="Goodwin L."/>
            <person name="Pitluck S."/>
            <person name="Kyrpides N."/>
            <person name="Mavromatis K."/>
            <person name="Pagani I."/>
            <person name="Ivanova N."/>
            <person name="Ovchinnikova G."/>
            <person name="Lu M."/>
            <person name="Detter J.C."/>
            <person name="Han C."/>
            <person name="Land M."/>
            <person name="Hauser L."/>
            <person name="Markowitz V."/>
            <person name="Cheng J.-F."/>
            <person name="Hugenholtz P."/>
            <person name="Woyke T."/>
            <person name="Wu D."/>
            <person name="Tindall B."/>
            <person name="Pomrenke H.G."/>
            <person name="Brambilla E."/>
            <person name="Klenk H.-P."/>
            <person name="Eisen J.A."/>
        </authorList>
    </citation>
    <scope>NUCLEOTIDE SEQUENCE [LARGE SCALE GENOMIC DNA]</scope>
    <source>
        <strain evidence="2">ATCC 51119 / DSM 12145 / JCM 21818 / LMG 10337 / NBRC 100064 / NCIMB 13643</strain>
    </source>
</reference>
<dbReference type="OrthoDB" id="9816424at2"/>
<dbReference type="eggNOG" id="COG1572">
    <property type="taxonomic scope" value="Bacteria"/>
</dbReference>
<dbReference type="HOGENOM" id="CLU_780426_0_0_10"/>